<dbReference type="Proteomes" id="UP000075391">
    <property type="component" value="Unassembled WGS sequence"/>
</dbReference>
<dbReference type="AlphaFoldDB" id="A0A150WGP1"/>
<evidence type="ECO:0000313" key="1">
    <source>
        <dbReference type="EMBL" id="KYG62257.1"/>
    </source>
</evidence>
<evidence type="ECO:0000313" key="2">
    <source>
        <dbReference type="Proteomes" id="UP000075391"/>
    </source>
</evidence>
<dbReference type="OrthoDB" id="5293902at2"/>
<protein>
    <submittedName>
        <fullName evidence="1">Uncharacterized protein</fullName>
    </submittedName>
</protein>
<accession>A0A150WGP1</accession>
<organism evidence="1 2">
    <name type="scientific">Bdellovibrio bacteriovorus</name>
    <dbReference type="NCBI Taxonomy" id="959"/>
    <lineage>
        <taxon>Bacteria</taxon>
        <taxon>Pseudomonadati</taxon>
        <taxon>Bdellovibrionota</taxon>
        <taxon>Bdellovibrionia</taxon>
        <taxon>Bdellovibrionales</taxon>
        <taxon>Pseudobdellovibrionaceae</taxon>
        <taxon>Bdellovibrio</taxon>
    </lineage>
</organism>
<dbReference type="EMBL" id="LUKF01000016">
    <property type="protein sequence ID" value="KYG62257.1"/>
    <property type="molecule type" value="Genomic_DNA"/>
</dbReference>
<name>A0A150WGP1_BDEBC</name>
<reference evidence="1 2" key="1">
    <citation type="submission" date="2016-03" db="EMBL/GenBank/DDBJ databases">
        <authorList>
            <person name="Ploux O."/>
        </authorList>
    </citation>
    <scope>NUCLEOTIDE SEQUENCE [LARGE SCALE GENOMIC DNA]</scope>
    <source>
        <strain evidence="1 2">BER2</strain>
    </source>
</reference>
<comment type="caution">
    <text evidence="1">The sequence shown here is derived from an EMBL/GenBank/DDBJ whole genome shotgun (WGS) entry which is preliminary data.</text>
</comment>
<sequence>MLMICLLASQSSLAFNDSLTLQTADNLIAHLQRQDNIVARLQYLETYKQFLFERLNTIEIPDLATTPDDHPALEEYRSLTEYDNYVNLIRMKDINASTCQRTKVRIENSTSRDGGLVPEAVEAMKILNALCSPTTN</sequence>
<gene>
    <name evidence="1" type="ORF">AZI85_07515</name>
</gene>
<proteinExistence type="predicted"/>